<protein>
    <recommendedName>
        <fullName evidence="3 11">peptidylprolyl isomerase</fullName>
        <ecNumber evidence="3 11">5.2.1.8</ecNumber>
    </recommendedName>
</protein>
<dbReference type="Gene3D" id="3.10.50.40">
    <property type="match status" value="1"/>
</dbReference>
<proteinExistence type="predicted"/>
<feature type="region of interest" description="Disordered" evidence="12">
    <location>
        <begin position="135"/>
        <end position="159"/>
    </location>
</feature>
<dbReference type="PANTHER" id="PTHR31064:SF37">
    <property type="entry name" value="TRANSPORTER, PUTATIVE (EUROFUNG)-RELATED"/>
    <property type="match status" value="1"/>
</dbReference>
<feature type="region of interest" description="Disordered" evidence="12">
    <location>
        <begin position="657"/>
        <end position="680"/>
    </location>
</feature>
<evidence type="ECO:0000256" key="12">
    <source>
        <dbReference type="SAM" id="MobiDB-lite"/>
    </source>
</evidence>
<evidence type="ECO:0000256" key="6">
    <source>
        <dbReference type="ARBA" id="ARBA00022989"/>
    </source>
</evidence>
<feature type="region of interest" description="Disordered" evidence="12">
    <location>
        <begin position="338"/>
        <end position="377"/>
    </location>
</feature>
<name>A0AAE8SYQ8_9PEZI</name>
<feature type="transmembrane region" description="Helical" evidence="13">
    <location>
        <begin position="205"/>
        <end position="224"/>
    </location>
</feature>
<keyword evidence="8 11" id="KW-0697">Rotamase</keyword>
<evidence type="ECO:0000256" key="3">
    <source>
        <dbReference type="ARBA" id="ARBA00013194"/>
    </source>
</evidence>
<evidence type="ECO:0000256" key="1">
    <source>
        <dbReference type="ARBA" id="ARBA00000971"/>
    </source>
</evidence>
<feature type="transmembrane region" description="Helical" evidence="13">
    <location>
        <begin position="174"/>
        <end position="193"/>
    </location>
</feature>
<keyword evidence="6 13" id="KW-1133">Transmembrane helix</keyword>
<comment type="catalytic activity">
    <reaction evidence="1 11">
        <text>[protein]-peptidylproline (omega=180) = [protein]-peptidylproline (omega=0)</text>
        <dbReference type="Rhea" id="RHEA:16237"/>
        <dbReference type="Rhea" id="RHEA-COMP:10747"/>
        <dbReference type="Rhea" id="RHEA-COMP:10748"/>
        <dbReference type="ChEBI" id="CHEBI:83833"/>
        <dbReference type="ChEBI" id="CHEBI:83834"/>
        <dbReference type="EC" id="5.2.1.8"/>
    </reaction>
</comment>
<keyword evidence="9 13" id="KW-0472">Membrane</keyword>
<evidence type="ECO:0000313" key="16">
    <source>
        <dbReference type="EMBL" id="SPO06165.1"/>
    </source>
</evidence>
<dbReference type="GO" id="GO:0005886">
    <property type="term" value="C:plasma membrane"/>
    <property type="evidence" value="ECO:0007669"/>
    <property type="project" value="TreeGrafter"/>
</dbReference>
<keyword evidence="10 11" id="KW-0413">Isomerase</keyword>
<keyword evidence="14" id="KW-0732">Signal</keyword>
<reference evidence="16" key="1">
    <citation type="submission" date="2018-03" db="EMBL/GenBank/DDBJ databases">
        <authorList>
            <person name="Guldener U."/>
        </authorList>
    </citation>
    <scope>NUCLEOTIDE SEQUENCE</scope>
</reference>
<evidence type="ECO:0000256" key="2">
    <source>
        <dbReference type="ARBA" id="ARBA00004141"/>
    </source>
</evidence>
<feature type="transmembrane region" description="Helical" evidence="13">
    <location>
        <begin position="464"/>
        <end position="484"/>
    </location>
</feature>
<evidence type="ECO:0000256" key="11">
    <source>
        <dbReference type="PROSITE-ProRule" id="PRU00277"/>
    </source>
</evidence>
<keyword evidence="5 13" id="KW-0812">Transmembrane</keyword>
<dbReference type="InterPro" id="IPR003445">
    <property type="entry name" value="Cat_transpt"/>
</dbReference>
<feature type="compositionally biased region" description="Low complexity" evidence="12">
    <location>
        <begin position="346"/>
        <end position="359"/>
    </location>
</feature>
<feature type="transmembrane region" description="Helical" evidence="13">
    <location>
        <begin position="527"/>
        <end position="545"/>
    </location>
</feature>
<evidence type="ECO:0000256" key="7">
    <source>
        <dbReference type="ARBA" id="ARBA00023065"/>
    </source>
</evidence>
<evidence type="ECO:0000256" key="13">
    <source>
        <dbReference type="SAM" id="Phobius"/>
    </source>
</evidence>
<comment type="subcellular location">
    <subcellularLocation>
        <location evidence="2">Membrane</location>
        <topology evidence="2">Multi-pass membrane protein</topology>
    </subcellularLocation>
</comment>
<evidence type="ECO:0000256" key="5">
    <source>
        <dbReference type="ARBA" id="ARBA00022692"/>
    </source>
</evidence>
<feature type="transmembrane region" description="Helical" evidence="13">
    <location>
        <begin position="390"/>
        <end position="414"/>
    </location>
</feature>
<dbReference type="Proteomes" id="UP001187682">
    <property type="component" value="Unassembled WGS sequence"/>
</dbReference>
<dbReference type="GO" id="GO:0140107">
    <property type="term" value="F:high-affinity potassium ion transmembrane transporter activity"/>
    <property type="evidence" value="ECO:0007669"/>
    <property type="project" value="TreeGrafter"/>
</dbReference>
<dbReference type="InterPro" id="IPR051143">
    <property type="entry name" value="TrkH_K-transport"/>
</dbReference>
<dbReference type="Pfam" id="PF02386">
    <property type="entry name" value="TrkH"/>
    <property type="match status" value="1"/>
</dbReference>
<keyword evidence="7" id="KW-0406">Ion transport</keyword>
<gene>
    <name evidence="16" type="ORF">DNG_08854</name>
</gene>
<evidence type="ECO:0000256" key="10">
    <source>
        <dbReference type="ARBA" id="ARBA00023235"/>
    </source>
</evidence>
<comment type="caution">
    <text evidence="16">The sequence shown here is derived from an EMBL/GenBank/DDBJ whole genome shotgun (WGS) entry which is preliminary data.</text>
</comment>
<keyword evidence="4" id="KW-0813">Transport</keyword>
<feature type="transmembrane region" description="Helical" evidence="13">
    <location>
        <begin position="236"/>
        <end position="256"/>
    </location>
</feature>
<evidence type="ECO:0000313" key="17">
    <source>
        <dbReference type="Proteomes" id="UP001187682"/>
    </source>
</evidence>
<feature type="domain" description="PPIase FKBP-type" evidence="15">
    <location>
        <begin position="39"/>
        <end position="127"/>
    </location>
</feature>
<accession>A0AAE8SYQ8</accession>
<evidence type="ECO:0000259" key="15">
    <source>
        <dbReference type="PROSITE" id="PS50059"/>
    </source>
</evidence>
<feature type="compositionally biased region" description="Basic and acidic residues" evidence="12">
    <location>
        <begin position="135"/>
        <end position="144"/>
    </location>
</feature>
<evidence type="ECO:0000256" key="8">
    <source>
        <dbReference type="ARBA" id="ARBA00023110"/>
    </source>
</evidence>
<feature type="chain" id="PRO_5042133297" description="peptidylprolyl isomerase" evidence="14">
    <location>
        <begin position="20"/>
        <end position="808"/>
    </location>
</feature>
<dbReference type="InterPro" id="IPR001179">
    <property type="entry name" value="PPIase_FKBP_dom"/>
</dbReference>
<dbReference type="AlphaFoldDB" id="A0AAE8SYQ8"/>
<dbReference type="EC" id="5.2.1.8" evidence="3 11"/>
<evidence type="ECO:0000256" key="9">
    <source>
        <dbReference type="ARBA" id="ARBA00023136"/>
    </source>
</evidence>
<dbReference type="InterPro" id="IPR046357">
    <property type="entry name" value="PPIase_dom_sf"/>
</dbReference>
<dbReference type="FunFam" id="3.10.50.40:FF:000006">
    <property type="entry name" value="Peptidyl-prolyl cis-trans isomerase"/>
    <property type="match status" value="1"/>
</dbReference>
<sequence>MKLSLTIALLASAFGFVAAEELGIEVTHAVECDRKSKAGDQIEVHYKGTLASTGEKFDSSFDRNRPLGFKLGGGQVIKGWDQGLLDMCPGEKRTLTIPPEFGYGDRGVGPIPGGATLIFETELVSIKGVPSKFIRGRETGDHARPPLRPPGPPRRHGRPLAARLGLRRPLRPVALHYAYFLALTAISSALFWLAGPGTDDDGASYSDGLFLAVSALTNTGLATIPPSGLTTAQQAVLWVLMILGSAIWVSFWMLIFRRQAQAHGRGKGKGRETGWLGDELFGGRGSSRGDMVGYELLSGLPSATVPGEKEKVESEPSAAFEGESVAVGSGASVFSGSLTSTNNFQSHQPSSQAQSSSSSAPPPPLPPAPSSHSEALAAAAHPEEPYALTLLALAIPLYAVLWVAVSTLVLTTYLAAHLPPEPEAGVGGRPAPRWSAAFLAASSFTNCGMTLFDSNLEPYHRSPVILGLTATLVLAGNTAFPAFLRLMVWALRAAAPRRLFRGERAALAFVLRSPRRVYTHLFPARQTWWLVLMLAGTTAVDWVAFEAMSFGNPALERIPIGSRILDGLFQAITVRGSGFHVVPVWELYRGLRLLYMVMMYTSAFPIVIAMRHASVPSASVDKLHGEKEDDPELGFHGPKSGKISTLSRIRSLLSPRARSNTTSRTHPAIGGPRGRGRGRGTTSPLLGRQIRAQLLHDAWLLPSVVVVIGLLECSRCATSYSLPSIFNAGSLHQKDIPLASLFDVAFEVVSAYGCVGMSVGAFSGPASLCGDWGVWSKMVLVGVMLKGRHRGLSIVLGDVEGWEEDEGE</sequence>
<dbReference type="Pfam" id="PF00254">
    <property type="entry name" value="FKBP_C"/>
    <property type="match status" value="1"/>
</dbReference>
<dbReference type="GO" id="GO:1990573">
    <property type="term" value="P:potassium ion import across plasma membrane"/>
    <property type="evidence" value="ECO:0007669"/>
    <property type="project" value="TreeGrafter"/>
</dbReference>
<dbReference type="GO" id="GO:0030007">
    <property type="term" value="P:intracellular potassium ion homeostasis"/>
    <property type="evidence" value="ECO:0007669"/>
    <property type="project" value="TreeGrafter"/>
</dbReference>
<organism evidence="16 17">
    <name type="scientific">Cephalotrichum gorgonifer</name>
    <dbReference type="NCBI Taxonomy" id="2041049"/>
    <lineage>
        <taxon>Eukaryota</taxon>
        <taxon>Fungi</taxon>
        <taxon>Dikarya</taxon>
        <taxon>Ascomycota</taxon>
        <taxon>Pezizomycotina</taxon>
        <taxon>Sordariomycetes</taxon>
        <taxon>Hypocreomycetidae</taxon>
        <taxon>Microascales</taxon>
        <taxon>Microascaceae</taxon>
        <taxon>Cephalotrichum</taxon>
    </lineage>
</organism>
<dbReference type="PROSITE" id="PS50059">
    <property type="entry name" value="FKBP_PPIASE"/>
    <property type="match status" value="1"/>
</dbReference>
<dbReference type="PANTHER" id="PTHR31064">
    <property type="entry name" value="POTASSIUM TRANSPORT PROTEIN DDB_G0292412-RELATED"/>
    <property type="match status" value="1"/>
</dbReference>
<dbReference type="GO" id="GO:0003755">
    <property type="term" value="F:peptidyl-prolyl cis-trans isomerase activity"/>
    <property type="evidence" value="ECO:0007669"/>
    <property type="project" value="UniProtKB-KW"/>
</dbReference>
<keyword evidence="17" id="KW-1185">Reference proteome</keyword>
<evidence type="ECO:0000256" key="14">
    <source>
        <dbReference type="SAM" id="SignalP"/>
    </source>
</evidence>
<dbReference type="EMBL" id="ONZQ02000015">
    <property type="protein sequence ID" value="SPO06165.1"/>
    <property type="molecule type" value="Genomic_DNA"/>
</dbReference>
<feature type="signal peptide" evidence="14">
    <location>
        <begin position="1"/>
        <end position="19"/>
    </location>
</feature>
<dbReference type="SUPFAM" id="SSF54534">
    <property type="entry name" value="FKBP-like"/>
    <property type="match status" value="1"/>
</dbReference>
<evidence type="ECO:0000256" key="4">
    <source>
        <dbReference type="ARBA" id="ARBA00022448"/>
    </source>
</evidence>
<feature type="compositionally biased region" description="Pro residues" evidence="12">
    <location>
        <begin position="360"/>
        <end position="369"/>
    </location>
</feature>